<proteinExistence type="predicted"/>
<reference evidence="2" key="1">
    <citation type="submission" date="2020-01" db="EMBL/GenBank/DDBJ databases">
        <authorList>
            <person name="Meier V. D."/>
            <person name="Meier V D."/>
        </authorList>
    </citation>
    <scope>NUCLEOTIDE SEQUENCE</scope>
    <source>
        <strain evidence="2">HLG_WM_MAG_03</strain>
    </source>
</reference>
<sequence length="425" mass="49208">MLKPLLFILFIVMTLAVVLNFDALTQAEKIEQPIAKHVKKQQVETVEQKATPTPRIEEEIIVDDTLAKKLQKLLDKAQILFNKNKDDEALSLYEEVIETAKNSSDIKILKLFAKACFAKATIHYIYPNYDAQSALESYELISKKFENHTNKELLLLYIEAKIKQNPFLSKEEIVTNYDELIEKFTNDKERRFKKEVEELLFAKSFALMGVDNEEAIEVLDSIIASYNDKSVLPDTVRFSILNNIELSIITDNNSDKYVDLAKQYMSDSPDTQPLLGMLNIIKDAKELDQAEALETWREKYPNYAFKDWDFSELRKWVNKMKIPEAKMRITTYLDAFEKQKYNNAFQPSVSINPKDLAYADSMTQNQQEEAFDEVEEGEEVVYEPDPYQSELLAVESEITYPNPYSSYEPNQEIDGISHTYNDGSY</sequence>
<protein>
    <submittedName>
        <fullName evidence="2">Uncharacterized protein</fullName>
    </submittedName>
</protein>
<name>A0A6S6S434_9BACT</name>
<feature type="region of interest" description="Disordered" evidence="1">
    <location>
        <begin position="404"/>
        <end position="425"/>
    </location>
</feature>
<dbReference type="Gene3D" id="1.25.40.10">
    <property type="entry name" value="Tetratricopeptide repeat domain"/>
    <property type="match status" value="1"/>
</dbReference>
<evidence type="ECO:0000256" key="1">
    <source>
        <dbReference type="SAM" id="MobiDB-lite"/>
    </source>
</evidence>
<dbReference type="AlphaFoldDB" id="A0A6S6S434"/>
<organism evidence="2">
    <name type="scientific">uncultured Sulfurovum sp</name>
    <dbReference type="NCBI Taxonomy" id="269237"/>
    <lineage>
        <taxon>Bacteria</taxon>
        <taxon>Pseudomonadati</taxon>
        <taxon>Campylobacterota</taxon>
        <taxon>Epsilonproteobacteria</taxon>
        <taxon>Campylobacterales</taxon>
        <taxon>Sulfurovaceae</taxon>
        <taxon>Sulfurovum</taxon>
        <taxon>environmental samples</taxon>
    </lineage>
</organism>
<dbReference type="EMBL" id="CACVAR010000029">
    <property type="protein sequence ID" value="CAA6799084.1"/>
    <property type="molecule type" value="Genomic_DNA"/>
</dbReference>
<evidence type="ECO:0000313" key="2">
    <source>
        <dbReference type="EMBL" id="CAA6799084.1"/>
    </source>
</evidence>
<dbReference type="InterPro" id="IPR011990">
    <property type="entry name" value="TPR-like_helical_dom_sf"/>
</dbReference>
<gene>
    <name evidence="2" type="ORF">HELGO_WM29617</name>
</gene>
<accession>A0A6S6S434</accession>